<evidence type="ECO:0000313" key="2">
    <source>
        <dbReference type="Proteomes" id="UP001165378"/>
    </source>
</evidence>
<protein>
    <submittedName>
        <fullName evidence="1">Uncharacterized protein</fullName>
    </submittedName>
</protein>
<sequence>MPGGPRRLQLQLESEAGTEWAEIVNVAFWIRDEDLQSGELRHVRRFYEVT</sequence>
<gene>
    <name evidence="1" type="ORF">LZ495_26360</name>
</gene>
<comment type="caution">
    <text evidence="1">The sequence shown here is derived from an EMBL/GenBank/DDBJ whole genome shotgun (WGS) entry which is preliminary data.</text>
</comment>
<organism evidence="1 2">
    <name type="scientific">Yinghuangia soli</name>
    <dbReference type="NCBI Taxonomy" id="2908204"/>
    <lineage>
        <taxon>Bacteria</taxon>
        <taxon>Bacillati</taxon>
        <taxon>Actinomycetota</taxon>
        <taxon>Actinomycetes</taxon>
        <taxon>Kitasatosporales</taxon>
        <taxon>Streptomycetaceae</taxon>
        <taxon>Yinghuangia</taxon>
    </lineage>
</organism>
<name>A0AA41Q4V3_9ACTN</name>
<reference evidence="1" key="1">
    <citation type="submission" date="2022-01" db="EMBL/GenBank/DDBJ databases">
        <title>Genome-Based Taxonomic Classification of the Phylum Actinobacteria.</title>
        <authorList>
            <person name="Gao Y."/>
        </authorList>
    </citation>
    <scope>NUCLEOTIDE SEQUENCE</scope>
    <source>
        <strain evidence="1">KLBMP 8922</strain>
    </source>
</reference>
<dbReference type="RefSeq" id="WP_235055385.1">
    <property type="nucleotide sequence ID" value="NZ_JAKFHA010000018.1"/>
</dbReference>
<accession>A0AA41Q4V3</accession>
<dbReference type="EMBL" id="JAKFHA010000018">
    <property type="protein sequence ID" value="MCF2530721.1"/>
    <property type="molecule type" value="Genomic_DNA"/>
</dbReference>
<proteinExistence type="predicted"/>
<dbReference type="AlphaFoldDB" id="A0AA41Q4V3"/>
<dbReference type="Proteomes" id="UP001165378">
    <property type="component" value="Unassembled WGS sequence"/>
</dbReference>
<keyword evidence="2" id="KW-1185">Reference proteome</keyword>
<evidence type="ECO:0000313" key="1">
    <source>
        <dbReference type="EMBL" id="MCF2530721.1"/>
    </source>
</evidence>